<protein>
    <submittedName>
        <fullName evidence="1">TRAP transporter substrate-binding protein</fullName>
    </submittedName>
</protein>
<comment type="caution">
    <text evidence="1">The sequence shown here is derived from an EMBL/GenBank/DDBJ whole genome shotgun (WGS) entry which is preliminary data.</text>
</comment>
<evidence type="ECO:0000313" key="1">
    <source>
        <dbReference type="EMBL" id="MCM2563042.1"/>
    </source>
</evidence>
<reference evidence="1" key="1">
    <citation type="submission" date="2022-06" db="EMBL/GenBank/DDBJ databases">
        <title>Lutimaribacter sp. EGI FJ00013, a novel bacterium isolated from a salt lake sediment enrichment.</title>
        <authorList>
            <person name="Gao L."/>
            <person name="Fang B.-Z."/>
            <person name="Li W.-J."/>
        </authorList>
    </citation>
    <scope>NUCLEOTIDE SEQUENCE</scope>
    <source>
        <strain evidence="1">EGI FJ00013</strain>
    </source>
</reference>
<keyword evidence="2" id="KW-1185">Reference proteome</keyword>
<dbReference type="EMBL" id="JAMQGO010000009">
    <property type="protein sequence ID" value="MCM2563042.1"/>
    <property type="molecule type" value="Genomic_DNA"/>
</dbReference>
<accession>A0ACC5ZXK5</accession>
<sequence length="346" mass="37514">MTKRRAFLALAAGAAMTTMGLVAGPVHAQEVTLRLHQFLPAQAPVPSQVLDPWADKIEAESDGRIKIERYPSMQLGGRPPELIDQAIDGVADIVWTVVGYTPGRFPSTEVFELPFITNGAEPASRALWDMFNEHMRDTEFSDVKVLGTWVHGPGLIHSKDPITETSDMNGVKIRGGSRVVNQLLSQLGATPVGMPVPAVSEALSKGVIDATTIPWEVTSSLKVAELVDNHTEFTGGALYNITFVVAMNKAKYDSLPDDLKAVIDANSGMEFSAMGGRIMQEADAPARQAAIDLGNNIITLNEEQTAAWREAADPVYANWIAEMEELGIDGQARIDQARALMEKYSQ</sequence>
<gene>
    <name evidence="1" type="ORF">M8744_12880</name>
</gene>
<dbReference type="Proteomes" id="UP001203036">
    <property type="component" value="Unassembled WGS sequence"/>
</dbReference>
<name>A0ACC5ZXK5_9RHOB</name>
<organism evidence="1 2">
    <name type="scientific">Lutimaribacter degradans</name>
    <dbReference type="NCBI Taxonomy" id="2945989"/>
    <lineage>
        <taxon>Bacteria</taxon>
        <taxon>Pseudomonadati</taxon>
        <taxon>Pseudomonadota</taxon>
        <taxon>Alphaproteobacteria</taxon>
        <taxon>Rhodobacterales</taxon>
        <taxon>Roseobacteraceae</taxon>
        <taxon>Lutimaribacter</taxon>
    </lineage>
</organism>
<evidence type="ECO:0000313" key="2">
    <source>
        <dbReference type="Proteomes" id="UP001203036"/>
    </source>
</evidence>
<proteinExistence type="predicted"/>